<keyword evidence="1" id="KW-1133">Transmembrane helix</keyword>
<dbReference type="AlphaFoldDB" id="A0A517PD73"/>
<dbReference type="Proteomes" id="UP000318741">
    <property type="component" value="Chromosome"/>
</dbReference>
<dbReference type="KEGG" id="acaf:CA12_34470"/>
<name>A0A517PD73_9PLAN</name>
<organism evidence="2 3">
    <name type="scientific">Alienimonas californiensis</name>
    <dbReference type="NCBI Taxonomy" id="2527989"/>
    <lineage>
        <taxon>Bacteria</taxon>
        <taxon>Pseudomonadati</taxon>
        <taxon>Planctomycetota</taxon>
        <taxon>Planctomycetia</taxon>
        <taxon>Planctomycetales</taxon>
        <taxon>Planctomycetaceae</taxon>
        <taxon>Alienimonas</taxon>
    </lineage>
</organism>
<dbReference type="EMBL" id="CP036265">
    <property type="protein sequence ID" value="QDT17327.1"/>
    <property type="molecule type" value="Genomic_DNA"/>
</dbReference>
<evidence type="ECO:0000313" key="3">
    <source>
        <dbReference type="Proteomes" id="UP000318741"/>
    </source>
</evidence>
<reference evidence="2 3" key="1">
    <citation type="submission" date="2019-02" db="EMBL/GenBank/DDBJ databases">
        <title>Deep-cultivation of Planctomycetes and their phenomic and genomic characterization uncovers novel biology.</title>
        <authorList>
            <person name="Wiegand S."/>
            <person name="Jogler M."/>
            <person name="Boedeker C."/>
            <person name="Pinto D."/>
            <person name="Vollmers J."/>
            <person name="Rivas-Marin E."/>
            <person name="Kohn T."/>
            <person name="Peeters S.H."/>
            <person name="Heuer A."/>
            <person name="Rast P."/>
            <person name="Oberbeckmann S."/>
            <person name="Bunk B."/>
            <person name="Jeske O."/>
            <person name="Meyerdierks A."/>
            <person name="Storesund J.E."/>
            <person name="Kallscheuer N."/>
            <person name="Luecker S."/>
            <person name="Lage O.M."/>
            <person name="Pohl T."/>
            <person name="Merkel B.J."/>
            <person name="Hornburger P."/>
            <person name="Mueller R.-W."/>
            <person name="Bruemmer F."/>
            <person name="Labrenz M."/>
            <person name="Spormann A.M."/>
            <person name="Op den Camp H."/>
            <person name="Overmann J."/>
            <person name="Amann R."/>
            <person name="Jetten M.S.M."/>
            <person name="Mascher T."/>
            <person name="Medema M.H."/>
            <person name="Devos D.P."/>
            <person name="Kaster A.-K."/>
            <person name="Ovreas L."/>
            <person name="Rohde M."/>
            <person name="Galperin M.Y."/>
            <person name="Jogler C."/>
        </authorList>
    </citation>
    <scope>NUCLEOTIDE SEQUENCE [LARGE SCALE GENOMIC DNA]</scope>
    <source>
        <strain evidence="2 3">CA12</strain>
    </source>
</reference>
<sequence>MSRRRHEDMDAGSDSFLDVLANLVGILVVLVVMTALQAAARPAASIAEADAPAPESAAPEMALEPIVSEPVALEPPAMVRVPLIAPKPNVVFEPTPPPVVPASLERDVAAAEATLAVLRRRVDESAAAHLMAAETAERERQRAAAAAAELQRRRAAMSQIQADAAAAARAAEAARLDRDLWAAKAAAAGDKPPERFEHSALPVGRRVTGDELHFRLVGDPNDPKGGLVRPVPIDDLTAKLEQDIQRRRNQIMDRGGYDGTVGPMSGYVMNYRIERETDDVLDRVRSASPGIVRFRLAGWTLADAGDDPSATLDAALAEGSDFRFLLATAGPGATATFWVAPEAFAAFRALRAEARAAGLYVAARPLPNGVPISGSPDGSRSVAQ</sequence>
<evidence type="ECO:0000313" key="2">
    <source>
        <dbReference type="EMBL" id="QDT17327.1"/>
    </source>
</evidence>
<keyword evidence="1" id="KW-0472">Membrane</keyword>
<protein>
    <submittedName>
        <fullName evidence="2">Uncharacterized protein</fullName>
    </submittedName>
</protein>
<proteinExistence type="predicted"/>
<keyword evidence="1" id="KW-0812">Transmembrane</keyword>
<feature type="transmembrane region" description="Helical" evidence="1">
    <location>
        <begin position="20"/>
        <end position="40"/>
    </location>
</feature>
<evidence type="ECO:0000256" key="1">
    <source>
        <dbReference type="SAM" id="Phobius"/>
    </source>
</evidence>
<accession>A0A517PD73</accession>
<keyword evidence="3" id="KW-1185">Reference proteome</keyword>
<gene>
    <name evidence="2" type="ORF">CA12_34470</name>
</gene>